<dbReference type="InParanoid" id="W4JXB0"/>
<feature type="transmembrane region" description="Helical" evidence="1">
    <location>
        <begin position="204"/>
        <end position="227"/>
    </location>
</feature>
<sequence length="229" mass="22786">SSSFISASSILLIICFRPSWSNIATMFSFAKVASFAVLALGTLASASALPAVKNAAPVTASKATIQKRDDTSIAAIFANLNTALTPVLSGLTGATDTATVQAGISEVTSLIQSATTSLSGLTGEPQSEALATLDGTGTLSVSDVAGLLGGLLNTVFGVLGPLTTGTDATGGLDLLTPLLDVVSSLLSVVLSLLGTSGLPLVGDLLPLILGLLPTLLDLLLPILLGLLSL</sequence>
<name>W4JXB0_HETIT</name>
<dbReference type="AlphaFoldDB" id="W4JXB0"/>
<evidence type="ECO:0000256" key="1">
    <source>
        <dbReference type="SAM" id="Phobius"/>
    </source>
</evidence>
<dbReference type="GeneID" id="20671199"/>
<organism evidence="2 3">
    <name type="scientific">Heterobasidion irregulare (strain TC 32-1)</name>
    <dbReference type="NCBI Taxonomy" id="747525"/>
    <lineage>
        <taxon>Eukaryota</taxon>
        <taxon>Fungi</taxon>
        <taxon>Dikarya</taxon>
        <taxon>Basidiomycota</taxon>
        <taxon>Agaricomycotina</taxon>
        <taxon>Agaricomycetes</taxon>
        <taxon>Russulales</taxon>
        <taxon>Bondarzewiaceae</taxon>
        <taxon>Heterobasidion</taxon>
        <taxon>Heterobasidion annosum species complex</taxon>
    </lineage>
</organism>
<evidence type="ECO:0000313" key="3">
    <source>
        <dbReference type="Proteomes" id="UP000030671"/>
    </source>
</evidence>
<dbReference type="HOGENOM" id="CLU_1294565_0_0_1"/>
<reference evidence="2 3" key="1">
    <citation type="journal article" date="2012" name="New Phytol.">
        <title>Insight into trade-off between wood decay and parasitism from the genome of a fungal forest pathogen.</title>
        <authorList>
            <person name="Olson A."/>
            <person name="Aerts A."/>
            <person name="Asiegbu F."/>
            <person name="Belbahri L."/>
            <person name="Bouzid O."/>
            <person name="Broberg A."/>
            <person name="Canback B."/>
            <person name="Coutinho P.M."/>
            <person name="Cullen D."/>
            <person name="Dalman K."/>
            <person name="Deflorio G."/>
            <person name="van Diepen L.T."/>
            <person name="Dunand C."/>
            <person name="Duplessis S."/>
            <person name="Durling M."/>
            <person name="Gonthier P."/>
            <person name="Grimwood J."/>
            <person name="Fossdal C.G."/>
            <person name="Hansson D."/>
            <person name="Henrissat B."/>
            <person name="Hietala A."/>
            <person name="Himmelstrand K."/>
            <person name="Hoffmeister D."/>
            <person name="Hogberg N."/>
            <person name="James T.Y."/>
            <person name="Karlsson M."/>
            <person name="Kohler A."/>
            <person name="Kues U."/>
            <person name="Lee Y.H."/>
            <person name="Lin Y.C."/>
            <person name="Lind M."/>
            <person name="Lindquist E."/>
            <person name="Lombard V."/>
            <person name="Lucas S."/>
            <person name="Lunden K."/>
            <person name="Morin E."/>
            <person name="Murat C."/>
            <person name="Park J."/>
            <person name="Raffaello T."/>
            <person name="Rouze P."/>
            <person name="Salamov A."/>
            <person name="Schmutz J."/>
            <person name="Solheim H."/>
            <person name="Stahlberg J."/>
            <person name="Velez H."/>
            <person name="de Vries R.P."/>
            <person name="Wiebenga A."/>
            <person name="Woodward S."/>
            <person name="Yakovlev I."/>
            <person name="Garbelotto M."/>
            <person name="Martin F."/>
            <person name="Grigoriev I.V."/>
            <person name="Stenlid J."/>
        </authorList>
    </citation>
    <scope>NUCLEOTIDE SEQUENCE [LARGE SCALE GENOMIC DNA]</scope>
    <source>
        <strain evidence="2 3">TC 32-1</strain>
    </source>
</reference>
<feature type="transmembrane region" description="Helical" evidence="1">
    <location>
        <begin position="178"/>
        <end position="198"/>
    </location>
</feature>
<keyword evidence="1" id="KW-1133">Transmembrane helix</keyword>
<accession>W4JXB0</accession>
<evidence type="ECO:0000313" key="2">
    <source>
        <dbReference type="EMBL" id="ETW77710.1"/>
    </source>
</evidence>
<protein>
    <submittedName>
        <fullName evidence="2">Uncharacterized protein</fullName>
    </submittedName>
</protein>
<keyword evidence="3" id="KW-1185">Reference proteome</keyword>
<feature type="non-terminal residue" evidence="2">
    <location>
        <position position="1"/>
    </location>
</feature>
<feature type="transmembrane region" description="Helical" evidence="1">
    <location>
        <begin position="31"/>
        <end position="52"/>
    </location>
</feature>
<dbReference type="EMBL" id="KI925462">
    <property type="protein sequence ID" value="ETW77710.1"/>
    <property type="molecule type" value="Genomic_DNA"/>
</dbReference>
<proteinExistence type="predicted"/>
<keyword evidence="1" id="KW-0472">Membrane</keyword>
<dbReference type="Proteomes" id="UP000030671">
    <property type="component" value="Unassembled WGS sequence"/>
</dbReference>
<dbReference type="KEGG" id="hir:HETIRDRAFT_326013"/>
<gene>
    <name evidence="2" type="ORF">HETIRDRAFT_326013</name>
</gene>
<dbReference type="RefSeq" id="XP_009549745.1">
    <property type="nucleotide sequence ID" value="XM_009551450.1"/>
</dbReference>
<keyword evidence="1" id="KW-0812">Transmembrane</keyword>